<evidence type="ECO:0000313" key="1">
    <source>
        <dbReference type="EMBL" id="GAC43668.1"/>
    </source>
</evidence>
<keyword evidence="2" id="KW-1185">Reference proteome</keyword>
<dbReference type="Proteomes" id="UP000029453">
    <property type="component" value="Unassembled WGS sequence"/>
</dbReference>
<gene>
    <name evidence="1" type="ORF">PPOP_3067</name>
</gene>
<dbReference type="EMBL" id="BALG01000235">
    <property type="protein sequence ID" value="GAC43668.1"/>
    <property type="molecule type" value="Genomic_DNA"/>
</dbReference>
<protein>
    <submittedName>
        <fullName evidence="1">Uncharacterized protein</fullName>
    </submittedName>
</protein>
<accession>M9M7I1</accession>
<dbReference type="AlphaFoldDB" id="M9M7I1"/>
<organism evidence="1 2">
    <name type="scientific">Paenibacillus popilliae ATCC 14706</name>
    <dbReference type="NCBI Taxonomy" id="1212764"/>
    <lineage>
        <taxon>Bacteria</taxon>
        <taxon>Bacillati</taxon>
        <taxon>Bacillota</taxon>
        <taxon>Bacilli</taxon>
        <taxon>Bacillales</taxon>
        <taxon>Paenibacillaceae</taxon>
        <taxon>Paenibacillus</taxon>
    </lineage>
</organism>
<comment type="caution">
    <text evidence="1">The sequence shown here is derived from an EMBL/GenBank/DDBJ whole genome shotgun (WGS) entry which is preliminary data.</text>
</comment>
<evidence type="ECO:0000313" key="2">
    <source>
        <dbReference type="Proteomes" id="UP000029453"/>
    </source>
</evidence>
<reference evidence="1 2" key="1">
    <citation type="submission" date="2012-10" db="EMBL/GenBank/DDBJ databases">
        <title>Draft Genome Sequence of Paenibacillus popilliae ATCC 14706T.</title>
        <authorList>
            <person name="Iiyama K."/>
            <person name="Mori K."/>
            <person name="Mon H."/>
            <person name="Chieda Y."/>
            <person name="Lee J.M."/>
            <person name="Kusakabe T."/>
            <person name="Tashiro K."/>
            <person name="Asano S."/>
            <person name="Yasunaga-Aoki C."/>
            <person name="Shimizu S."/>
        </authorList>
    </citation>
    <scope>NUCLEOTIDE SEQUENCE [LARGE SCALE GENOMIC DNA]</scope>
    <source>
        <strain evidence="1 2">ATCC 14706</strain>
    </source>
</reference>
<proteinExistence type="predicted"/>
<sequence>MAADAGECLCTEGTGLAYTYYALFVRRLCMCRQVPDVGIGVEKAEMWLWERHYFIYAEEDSRQWQNILSKD</sequence>
<name>M9M7I1_PAEPP</name>